<dbReference type="Proteomes" id="UP000310314">
    <property type="component" value="Unassembled WGS sequence"/>
</dbReference>
<protein>
    <submittedName>
        <fullName evidence="1">Uncharacterized protein</fullName>
    </submittedName>
</protein>
<keyword evidence="2" id="KW-1185">Reference proteome</keyword>
<accession>A0A5S3PVG6</accession>
<dbReference type="RefSeq" id="WP_138656939.1">
    <property type="nucleotide sequence ID" value="NZ_VATY01000001.1"/>
</dbReference>
<dbReference type="AlphaFoldDB" id="A0A5S3PVG6"/>
<gene>
    <name evidence="1" type="ORF">FEE95_06115</name>
</gene>
<dbReference type="EMBL" id="VATY01000001">
    <property type="protein sequence ID" value="TMM59006.1"/>
    <property type="molecule type" value="Genomic_DNA"/>
</dbReference>
<proteinExistence type="predicted"/>
<comment type="caution">
    <text evidence="1">The sequence shown here is derived from an EMBL/GenBank/DDBJ whole genome shotgun (WGS) entry which is preliminary data.</text>
</comment>
<dbReference type="OrthoDB" id="1419861at2"/>
<organism evidence="1 2">
    <name type="scientific">Maribacter algarum</name>
    <name type="common">ex Zhang et al. 2020</name>
    <dbReference type="NCBI Taxonomy" id="2578118"/>
    <lineage>
        <taxon>Bacteria</taxon>
        <taxon>Pseudomonadati</taxon>
        <taxon>Bacteroidota</taxon>
        <taxon>Flavobacteriia</taxon>
        <taxon>Flavobacteriales</taxon>
        <taxon>Flavobacteriaceae</taxon>
        <taxon>Maribacter</taxon>
    </lineage>
</organism>
<reference evidence="1 2" key="1">
    <citation type="submission" date="2019-05" db="EMBL/GenBank/DDBJ databases">
        <authorList>
            <person name="Zhang J.-Y."/>
            <person name="Feg X."/>
            <person name="Du Z.-J."/>
        </authorList>
    </citation>
    <scope>NUCLEOTIDE SEQUENCE [LARGE SCALE GENOMIC DNA]</scope>
    <source>
        <strain evidence="1 2">RZ26</strain>
    </source>
</reference>
<evidence type="ECO:0000313" key="1">
    <source>
        <dbReference type="EMBL" id="TMM59006.1"/>
    </source>
</evidence>
<sequence length="300" mass="34132">MKTIALCIVFSLIATYSVEAQKQSLKNLLWDEVGGKINPNEEHGGRYEIVDDSKNGYLKVAFTEEGCGCYTETAVGAFKNSSGAYTTLQTKWDGCSWRKKLSSNKELHTILPENFGLQTFLPKSESTEYQITSSVFFLEAVIPQKGTDTKINLSYIPFGINMTPDDHVQSYGYELNEAHGGANYLYQEELQDMLRKISDENTLQCILEKTPESIISKDRKIVEKLYGEGKKYRGIEELALQIEQLKTIYAISKDIEYKSVILAWNRAEARFYIKEKIKNDAPGLSFLWFIKQLLFLTAIC</sequence>
<name>A0A5S3PVG6_9FLAO</name>
<evidence type="ECO:0000313" key="2">
    <source>
        <dbReference type="Proteomes" id="UP000310314"/>
    </source>
</evidence>